<reference evidence="2 3" key="1">
    <citation type="journal article" date="2018" name="Genome Biol. Evol.">
        <title>Multiple Roots of Fruiting Body Formation in Amoebozoa.</title>
        <authorList>
            <person name="Hillmann F."/>
            <person name="Forbes G."/>
            <person name="Novohradska S."/>
            <person name="Ferling I."/>
            <person name="Riege K."/>
            <person name="Groth M."/>
            <person name="Westermann M."/>
            <person name="Marz M."/>
            <person name="Spaller T."/>
            <person name="Winckler T."/>
            <person name="Schaap P."/>
            <person name="Glockner G."/>
        </authorList>
    </citation>
    <scope>NUCLEOTIDE SEQUENCE [LARGE SCALE GENOMIC DNA]</scope>
    <source>
        <strain evidence="2 3">Jena</strain>
    </source>
</reference>
<dbReference type="SUPFAM" id="SSF54909">
    <property type="entry name" value="Dimeric alpha+beta barrel"/>
    <property type="match status" value="2"/>
</dbReference>
<proteinExistence type="predicted"/>
<keyword evidence="2" id="KW-0503">Monooxygenase</keyword>
<dbReference type="Gene3D" id="3.30.70.100">
    <property type="match status" value="2"/>
</dbReference>
<dbReference type="InterPro" id="IPR011008">
    <property type="entry name" value="Dimeric_a/b-barrel"/>
</dbReference>
<evidence type="ECO:0000313" key="3">
    <source>
        <dbReference type="Proteomes" id="UP000241769"/>
    </source>
</evidence>
<dbReference type="AlphaFoldDB" id="A0A2P6N851"/>
<dbReference type="Proteomes" id="UP000241769">
    <property type="component" value="Unassembled WGS sequence"/>
</dbReference>
<comment type="caution">
    <text evidence="2">The sequence shown here is derived from an EMBL/GenBank/DDBJ whole genome shotgun (WGS) entry which is preliminary data.</text>
</comment>
<dbReference type="EMBL" id="MDYQ01000160">
    <property type="protein sequence ID" value="PRP80121.1"/>
    <property type="molecule type" value="Genomic_DNA"/>
</dbReference>
<protein>
    <submittedName>
        <fullName evidence="2">Antibiotic biosynthesis monooxygenase domain-containing protein</fullName>
    </submittedName>
</protein>
<feature type="domain" description="ABM" evidence="1">
    <location>
        <begin position="4"/>
        <end position="94"/>
    </location>
</feature>
<keyword evidence="2" id="KW-0560">Oxidoreductase</keyword>
<dbReference type="GO" id="GO:0004497">
    <property type="term" value="F:monooxygenase activity"/>
    <property type="evidence" value="ECO:0007669"/>
    <property type="project" value="UniProtKB-KW"/>
</dbReference>
<keyword evidence="3" id="KW-1185">Reference proteome</keyword>
<organism evidence="2 3">
    <name type="scientific">Planoprotostelium fungivorum</name>
    <dbReference type="NCBI Taxonomy" id="1890364"/>
    <lineage>
        <taxon>Eukaryota</taxon>
        <taxon>Amoebozoa</taxon>
        <taxon>Evosea</taxon>
        <taxon>Variosea</taxon>
        <taxon>Cavosteliida</taxon>
        <taxon>Cavosteliaceae</taxon>
        <taxon>Planoprotostelium</taxon>
    </lineage>
</organism>
<evidence type="ECO:0000259" key="1">
    <source>
        <dbReference type="PROSITE" id="PS51725"/>
    </source>
</evidence>
<dbReference type="PANTHER" id="PTHR40624:SF1">
    <property type="entry name" value="BIOSYNTHESIS MONOOXYGENASE, PUTATIVE (AFU_ORTHOLOGUE AFUA_1G12025)-RELATED"/>
    <property type="match status" value="1"/>
</dbReference>
<dbReference type="OrthoDB" id="5328688at2759"/>
<dbReference type="InParanoid" id="A0A2P6N851"/>
<dbReference type="PROSITE" id="PS51725">
    <property type="entry name" value="ABM"/>
    <property type="match status" value="1"/>
</dbReference>
<accession>A0A2P6N851</accession>
<dbReference type="InterPro" id="IPR007138">
    <property type="entry name" value="ABM_dom"/>
</dbReference>
<name>A0A2P6N851_9EUKA</name>
<dbReference type="Pfam" id="PF03992">
    <property type="entry name" value="ABM"/>
    <property type="match status" value="2"/>
</dbReference>
<dbReference type="PANTHER" id="PTHR40624">
    <property type="entry name" value="BIOSYNTHESIS MONOOXYGENASE, PUTATIVE (AFU_ORTHOLOGUE AFUA_1G12025)-RELATED"/>
    <property type="match status" value="1"/>
</dbReference>
<evidence type="ECO:0000313" key="2">
    <source>
        <dbReference type="EMBL" id="PRP80121.1"/>
    </source>
</evidence>
<gene>
    <name evidence="2" type="ORF">PROFUN_12204</name>
</gene>
<sequence>MPNTVVLATLHINTPEDQQKVKDQLAQLIPKVKEESGSLSYYWFQSDNSDDNNLYAFEQYASVEALQAHSSDPALQQAVAQFKDTFTQAPETHVYEVVSGFVSKAGLNDARFIWLTTLRTEQREFVLERLDELTKEVEKSPDALSYAVLKNLRDPEEIVVFERYTTDEALHDVHEKSSIYKSGFSIRASFGQLINKRKGEGYSESNLGFISK</sequence>